<reference evidence="2 3" key="1">
    <citation type="submission" date="2011-11" db="EMBL/GenBank/DDBJ databases">
        <title>Whole genome shotgun sequence of Gordonia araii NBRC 100433.</title>
        <authorList>
            <person name="Yoshida Y."/>
            <person name="Hosoyama A."/>
            <person name="Tsuchikane K."/>
            <person name="Katsumata H."/>
            <person name="Yamazaki S."/>
            <person name="Fujita N."/>
        </authorList>
    </citation>
    <scope>NUCLEOTIDE SEQUENCE [LARGE SCALE GENOMIC DNA]</scope>
    <source>
        <strain evidence="2 3">NBRC 100433</strain>
    </source>
</reference>
<dbReference type="Proteomes" id="UP000035088">
    <property type="component" value="Unassembled WGS sequence"/>
</dbReference>
<keyword evidence="1" id="KW-0472">Membrane</keyword>
<evidence type="ECO:0008006" key="4">
    <source>
        <dbReference type="Google" id="ProtNLM"/>
    </source>
</evidence>
<protein>
    <recommendedName>
        <fullName evidence="4">DUF5652 domain-containing protein</fullName>
    </recommendedName>
</protein>
<dbReference type="STRING" id="1073574.GOARA_011_00640"/>
<gene>
    <name evidence="2" type="ORF">GOARA_011_00640</name>
</gene>
<dbReference type="AlphaFoldDB" id="G7GXX3"/>
<evidence type="ECO:0000313" key="2">
    <source>
        <dbReference type="EMBL" id="GAB08448.1"/>
    </source>
</evidence>
<sequence>MSPRSKGLVIGVAAVDAGLRAWALRDLGSRSKDEVNGPKALWSGGLAMISSAGLFPLFYLIKGRRPRATEDQVPGVEP</sequence>
<dbReference type="EMBL" id="BAEE01000011">
    <property type="protein sequence ID" value="GAB08448.1"/>
    <property type="molecule type" value="Genomic_DNA"/>
</dbReference>
<name>G7GXX3_9ACTN</name>
<evidence type="ECO:0000313" key="3">
    <source>
        <dbReference type="Proteomes" id="UP000035088"/>
    </source>
</evidence>
<keyword evidence="1" id="KW-1133">Transmembrane helix</keyword>
<proteinExistence type="predicted"/>
<feature type="transmembrane region" description="Helical" evidence="1">
    <location>
        <begin position="40"/>
        <end position="61"/>
    </location>
</feature>
<keyword evidence="1" id="KW-0812">Transmembrane</keyword>
<organism evidence="2 3">
    <name type="scientific">Gordonia araii NBRC 100433</name>
    <dbReference type="NCBI Taxonomy" id="1073574"/>
    <lineage>
        <taxon>Bacteria</taxon>
        <taxon>Bacillati</taxon>
        <taxon>Actinomycetota</taxon>
        <taxon>Actinomycetes</taxon>
        <taxon>Mycobacteriales</taxon>
        <taxon>Gordoniaceae</taxon>
        <taxon>Gordonia</taxon>
    </lineage>
</organism>
<comment type="caution">
    <text evidence="2">The sequence shown here is derived from an EMBL/GenBank/DDBJ whole genome shotgun (WGS) entry which is preliminary data.</text>
</comment>
<accession>G7GXX3</accession>
<evidence type="ECO:0000256" key="1">
    <source>
        <dbReference type="SAM" id="Phobius"/>
    </source>
</evidence>
<keyword evidence="3" id="KW-1185">Reference proteome</keyword>